<proteinExistence type="predicted"/>
<dbReference type="RefSeq" id="YP_009188278.1">
    <property type="nucleotide sequence ID" value="NC_028663.1"/>
</dbReference>
<protein>
    <submittedName>
        <fullName evidence="1">Uncharacterized protein</fullName>
    </submittedName>
</protein>
<sequence length="210" mass="24446">MKFFTGDDFQLNTNLEFIKEEVNGRPIVYVDNIYKNPDRVVEYLQNCPIISHKPQDPQAANGVEFFDGRQAITEAYDRQWFDIHREATTLLGISQNTYFQGGCMFNMTMLNSLPKGHWFPHTDPHCINGLVYLNKCNDYGPGTSFYNSFNYNGGGEHFNPWCDDADENHCILDRYNCAVFFNGDIYHSMRLVGNTFIDRPRFTEVHFLTY</sequence>
<name>A0A0C5AIX3_9CAUD</name>
<dbReference type="Proteomes" id="UP000032135">
    <property type="component" value="Segment"/>
</dbReference>
<keyword evidence="2" id="KW-1185">Reference proteome</keyword>
<dbReference type="GeneID" id="26516736"/>
<gene>
    <name evidence="1" type="ORF">PTIM40_204</name>
</gene>
<dbReference type="KEGG" id="vg:26516736"/>
<accession>A0A0C5AIX3</accession>
<organism evidence="1 2">
    <name type="scientific">Cyanophage P-TIM40</name>
    <dbReference type="NCBI Taxonomy" id="1589733"/>
    <lineage>
        <taxon>Viruses</taxon>
        <taxon>Duplodnaviria</taxon>
        <taxon>Heunggongvirae</taxon>
        <taxon>Uroviricota</taxon>
        <taxon>Caudoviricetes</taxon>
        <taxon>Pantevenvirales</taxon>
        <taxon>Kyanoviridae</taxon>
        <taxon>Libanvirus</taxon>
        <taxon>Libanvirus ptim40</taxon>
    </lineage>
</organism>
<reference evidence="1 2" key="1">
    <citation type="submission" date="2014-11" db="EMBL/GenBank/DDBJ databases">
        <authorList>
            <person name="Fedida A."/>
            <person name="Lindell D."/>
        </authorList>
    </citation>
    <scope>NUCLEOTIDE SEQUENCE [LARGE SCALE GENOMIC DNA]</scope>
</reference>
<dbReference type="EMBL" id="KP211958">
    <property type="protein sequence ID" value="AJK27618.1"/>
    <property type="molecule type" value="Genomic_DNA"/>
</dbReference>
<evidence type="ECO:0000313" key="2">
    <source>
        <dbReference type="Proteomes" id="UP000032135"/>
    </source>
</evidence>
<dbReference type="OrthoDB" id="26019at10239"/>
<evidence type="ECO:0000313" key="1">
    <source>
        <dbReference type="EMBL" id="AJK27618.1"/>
    </source>
</evidence>